<accession>A0A9W8CL77</accession>
<evidence type="ECO:0000313" key="3">
    <source>
        <dbReference type="Proteomes" id="UP001145021"/>
    </source>
</evidence>
<name>A0A9W8CL77_9FUNG</name>
<organism evidence="2 3">
    <name type="scientific">Coemansia asiatica</name>
    <dbReference type="NCBI Taxonomy" id="1052880"/>
    <lineage>
        <taxon>Eukaryota</taxon>
        <taxon>Fungi</taxon>
        <taxon>Fungi incertae sedis</taxon>
        <taxon>Zoopagomycota</taxon>
        <taxon>Kickxellomycotina</taxon>
        <taxon>Kickxellomycetes</taxon>
        <taxon>Kickxellales</taxon>
        <taxon>Kickxellaceae</taxon>
        <taxon>Coemansia</taxon>
    </lineage>
</organism>
<evidence type="ECO:0008006" key="4">
    <source>
        <dbReference type="Google" id="ProtNLM"/>
    </source>
</evidence>
<dbReference type="AlphaFoldDB" id="A0A9W8CL77"/>
<evidence type="ECO:0000313" key="2">
    <source>
        <dbReference type="EMBL" id="KAJ1647861.1"/>
    </source>
</evidence>
<dbReference type="InterPro" id="IPR003226">
    <property type="entry name" value="MYG1_exonuclease"/>
</dbReference>
<keyword evidence="3" id="KW-1185">Reference proteome</keyword>
<protein>
    <recommendedName>
        <fullName evidence="4">GAMM1 protein</fullName>
    </recommendedName>
</protein>
<comment type="caution">
    <text evidence="2">The sequence shown here is derived from an EMBL/GenBank/DDBJ whole genome shotgun (WGS) entry which is preliminary data.</text>
</comment>
<gene>
    <name evidence="2" type="ORF">LPJ64_000826</name>
</gene>
<evidence type="ECO:0000256" key="1">
    <source>
        <dbReference type="ARBA" id="ARBA00010105"/>
    </source>
</evidence>
<dbReference type="PANTHER" id="PTHR11215">
    <property type="entry name" value="METAL DEPENDENT HYDROLASE - RELATED"/>
    <property type="match status" value="1"/>
</dbReference>
<dbReference type="GO" id="GO:0005737">
    <property type="term" value="C:cytoplasm"/>
    <property type="evidence" value="ECO:0007669"/>
    <property type="project" value="TreeGrafter"/>
</dbReference>
<dbReference type="Proteomes" id="UP001145021">
    <property type="component" value="Unassembled WGS sequence"/>
</dbReference>
<dbReference type="Pfam" id="PF03690">
    <property type="entry name" value="MYG1_exonuc"/>
    <property type="match status" value="1"/>
</dbReference>
<proteinExistence type="inferred from homology"/>
<dbReference type="EMBL" id="JANBOH010000018">
    <property type="protein sequence ID" value="KAJ1647861.1"/>
    <property type="molecule type" value="Genomic_DNA"/>
</dbReference>
<reference evidence="2" key="1">
    <citation type="submission" date="2022-07" db="EMBL/GenBank/DDBJ databases">
        <title>Phylogenomic reconstructions and comparative analyses of Kickxellomycotina fungi.</title>
        <authorList>
            <person name="Reynolds N.K."/>
            <person name="Stajich J.E."/>
            <person name="Barry K."/>
            <person name="Grigoriev I.V."/>
            <person name="Crous P."/>
            <person name="Smith M.E."/>
        </authorList>
    </citation>
    <scope>NUCLEOTIDE SEQUENCE</scope>
    <source>
        <strain evidence="2">NBRC 105413</strain>
    </source>
</reference>
<dbReference type="PANTHER" id="PTHR11215:SF1">
    <property type="entry name" value="MYG1 EXONUCLEASE"/>
    <property type="match status" value="1"/>
</dbReference>
<dbReference type="GO" id="GO:0005634">
    <property type="term" value="C:nucleus"/>
    <property type="evidence" value="ECO:0007669"/>
    <property type="project" value="TreeGrafter"/>
</dbReference>
<comment type="similarity">
    <text evidence="1">Belongs to the MYG1 family.</text>
</comment>
<sequence length="354" mass="40333">MLSFRLAKSTVRSVLLQPLHRNKLFSTMPKTIGTHSGAFHCDEALACSMLRRLDDYKDSKIVRSRDPTTLDSCDIVVDVGGVYDHESRRYDHHQRGFDEQFSSDFKTKLSSAGLIYKHYGKQVIRAILKDEQIGESEVDILFKNLYESFVEGIDGVDNGVSRYPEDVQPAYKESTSLSARVGRLNPWWNEPEGDMDARFAKAMEMTGEEFHERVRYFALAWLPGRKIVEQGFKSRFDIDPSGQIVLFEQICPWKDHIDIIEGEMLQKDPEAAKILYVLYPDTSSAWRVQAVPERPGSFKSRRPLPEAWRGLRDEALSERSGVDGCIFIHQSGFIGGNKTRDGALELARKSLTMD</sequence>